<evidence type="ECO:0000313" key="2">
    <source>
        <dbReference type="EMBL" id="MDN4075176.1"/>
    </source>
</evidence>
<accession>A0ABT8EB75</accession>
<dbReference type="Pfam" id="PF10676">
    <property type="entry name" value="gerPA"/>
    <property type="match status" value="1"/>
</dbReference>
<protein>
    <submittedName>
        <fullName evidence="2">Spore germination protein</fullName>
    </submittedName>
</protein>
<dbReference type="InterPro" id="IPR019618">
    <property type="entry name" value="Spore_germination_GerPA"/>
</dbReference>
<sequence length="77" mass="8446">MRYSFKIGKIIINGMPQNGNLDIGTTIQNSHTANTKSVGAVVAFGDCSDACAYMININEDNDENDMSQSEEQDDQKK</sequence>
<dbReference type="RefSeq" id="WP_290401280.1">
    <property type="nucleotide sequence ID" value="NZ_JAUHLN010000004.1"/>
</dbReference>
<dbReference type="Proteomes" id="UP001168694">
    <property type="component" value="Unassembled WGS sequence"/>
</dbReference>
<reference evidence="2" key="1">
    <citation type="submission" date="2023-06" db="EMBL/GenBank/DDBJ databases">
        <title>Draft Genome Sequences of Representative Paenibacillus Polymyxa, Bacillus cereus, Fictibacillus sp., and Brevibacillus agri Strains Isolated from Amazonian Dark Earth.</title>
        <authorList>
            <person name="Pellegrinetti T.A."/>
            <person name="Cunha I.C.M."/>
            <person name="Chaves M.G."/>
            <person name="Freitas A.S."/>
            <person name="Silva A.V.R."/>
            <person name="Tsai S.M."/>
            <person name="Mendes L.W."/>
        </authorList>
    </citation>
    <scope>NUCLEOTIDE SEQUENCE</scope>
    <source>
        <strain evidence="2">CENA-BCM004</strain>
    </source>
</reference>
<organism evidence="2 3">
    <name type="scientific">Fictibacillus terranigra</name>
    <dbReference type="NCBI Taxonomy" id="3058424"/>
    <lineage>
        <taxon>Bacteria</taxon>
        <taxon>Bacillati</taxon>
        <taxon>Bacillota</taxon>
        <taxon>Bacilli</taxon>
        <taxon>Bacillales</taxon>
        <taxon>Fictibacillaceae</taxon>
        <taxon>Fictibacillus</taxon>
    </lineage>
</organism>
<evidence type="ECO:0000313" key="3">
    <source>
        <dbReference type="Proteomes" id="UP001168694"/>
    </source>
</evidence>
<feature type="compositionally biased region" description="Acidic residues" evidence="1">
    <location>
        <begin position="59"/>
        <end position="77"/>
    </location>
</feature>
<keyword evidence="3" id="KW-1185">Reference proteome</keyword>
<feature type="region of interest" description="Disordered" evidence="1">
    <location>
        <begin position="58"/>
        <end position="77"/>
    </location>
</feature>
<dbReference type="EMBL" id="JAUHLN010000004">
    <property type="protein sequence ID" value="MDN4075176.1"/>
    <property type="molecule type" value="Genomic_DNA"/>
</dbReference>
<evidence type="ECO:0000256" key="1">
    <source>
        <dbReference type="SAM" id="MobiDB-lite"/>
    </source>
</evidence>
<name>A0ABT8EB75_9BACL</name>
<proteinExistence type="predicted"/>
<comment type="caution">
    <text evidence="2">The sequence shown here is derived from an EMBL/GenBank/DDBJ whole genome shotgun (WGS) entry which is preliminary data.</text>
</comment>
<gene>
    <name evidence="2" type="ORF">QYF49_19585</name>
</gene>